<dbReference type="InterPro" id="IPR000515">
    <property type="entry name" value="MetI-like"/>
</dbReference>
<proteinExistence type="inferred from homology"/>
<keyword evidence="4 7" id="KW-0812">Transmembrane</keyword>
<feature type="transmembrane region" description="Helical" evidence="7">
    <location>
        <begin position="299"/>
        <end position="320"/>
    </location>
</feature>
<reference evidence="11" key="1">
    <citation type="submission" date="2016-10" db="EMBL/GenBank/DDBJ databases">
        <authorList>
            <person name="Varghese N."/>
            <person name="Submissions S."/>
        </authorList>
    </citation>
    <scope>NUCLEOTIDE SEQUENCE [LARGE SCALE GENOMIC DNA]</scope>
    <source>
        <strain evidence="11">DSM 21368</strain>
    </source>
</reference>
<protein>
    <submittedName>
        <fullName evidence="10">Multiple sugar transport system permease protein</fullName>
    </submittedName>
</protein>
<feature type="transmembrane region" description="Helical" evidence="7">
    <location>
        <begin position="193"/>
        <end position="213"/>
    </location>
</feature>
<dbReference type="EMBL" id="FNTX01000001">
    <property type="protein sequence ID" value="SED77023.1"/>
    <property type="molecule type" value="Genomic_DNA"/>
</dbReference>
<dbReference type="AlphaFoldDB" id="A0A1H5DDN1"/>
<dbReference type="PANTHER" id="PTHR30193:SF37">
    <property type="entry name" value="INNER MEMBRANE ABC TRANSPORTER PERMEASE PROTEIN YCJO"/>
    <property type="match status" value="1"/>
</dbReference>
<evidence type="ECO:0000313" key="11">
    <source>
        <dbReference type="Proteomes" id="UP000199220"/>
    </source>
</evidence>
<evidence type="ECO:0000256" key="3">
    <source>
        <dbReference type="ARBA" id="ARBA00022475"/>
    </source>
</evidence>
<keyword evidence="11" id="KW-1185">Reference proteome</keyword>
<evidence type="ECO:0000256" key="6">
    <source>
        <dbReference type="ARBA" id="ARBA00023136"/>
    </source>
</evidence>
<keyword evidence="6 7" id="KW-0472">Membrane</keyword>
<comment type="similarity">
    <text evidence="7">Belongs to the binding-protein-dependent transport system permease family.</text>
</comment>
<dbReference type="GO" id="GO:0055085">
    <property type="term" value="P:transmembrane transport"/>
    <property type="evidence" value="ECO:0007669"/>
    <property type="project" value="InterPro"/>
</dbReference>
<dbReference type="PROSITE" id="PS50928">
    <property type="entry name" value="ABC_TM1"/>
    <property type="match status" value="1"/>
</dbReference>
<keyword evidence="10" id="KW-0762">Sugar transport</keyword>
<gene>
    <name evidence="10" type="ORF">SAMN04488554_0649</name>
</gene>
<comment type="subcellular location">
    <subcellularLocation>
        <location evidence="1 7">Cell membrane</location>
        <topology evidence="1 7">Multi-pass membrane protein</topology>
    </subcellularLocation>
</comment>
<evidence type="ECO:0000256" key="7">
    <source>
        <dbReference type="RuleBase" id="RU363032"/>
    </source>
</evidence>
<dbReference type="Pfam" id="PF00528">
    <property type="entry name" value="BPD_transp_1"/>
    <property type="match status" value="1"/>
</dbReference>
<dbReference type="SUPFAM" id="SSF161098">
    <property type="entry name" value="MetI-like"/>
    <property type="match status" value="2"/>
</dbReference>
<evidence type="ECO:0000256" key="1">
    <source>
        <dbReference type="ARBA" id="ARBA00004651"/>
    </source>
</evidence>
<dbReference type="InterPro" id="IPR051393">
    <property type="entry name" value="ABC_transporter_permease"/>
</dbReference>
<dbReference type="GO" id="GO:0005886">
    <property type="term" value="C:plasma membrane"/>
    <property type="evidence" value="ECO:0007669"/>
    <property type="project" value="UniProtKB-SubCell"/>
</dbReference>
<accession>A0A1H5DDN1</accession>
<evidence type="ECO:0000313" key="10">
    <source>
        <dbReference type="EMBL" id="SED77023.1"/>
    </source>
</evidence>
<feature type="transmembrane region" description="Helical" evidence="7">
    <location>
        <begin position="233"/>
        <end position="255"/>
    </location>
</feature>
<evidence type="ECO:0000256" key="5">
    <source>
        <dbReference type="ARBA" id="ARBA00022989"/>
    </source>
</evidence>
<evidence type="ECO:0000259" key="9">
    <source>
        <dbReference type="PROSITE" id="PS50928"/>
    </source>
</evidence>
<organism evidence="10 11">
    <name type="scientific">Ruania alba</name>
    <dbReference type="NCBI Taxonomy" id="648782"/>
    <lineage>
        <taxon>Bacteria</taxon>
        <taxon>Bacillati</taxon>
        <taxon>Actinomycetota</taxon>
        <taxon>Actinomycetes</taxon>
        <taxon>Micrococcales</taxon>
        <taxon>Ruaniaceae</taxon>
        <taxon>Ruania</taxon>
    </lineage>
</organism>
<dbReference type="CDD" id="cd06261">
    <property type="entry name" value="TM_PBP2"/>
    <property type="match status" value="1"/>
</dbReference>
<dbReference type="InterPro" id="IPR035906">
    <property type="entry name" value="MetI-like_sf"/>
</dbReference>
<sequence>MTMSTRSAADPSAADAGVRTPRRAPRRTRDRNIVDGALFLAPFMVVYAIFLLGPVVQAIYMSGFNWDLLSPIREAIGLENYVRMFGGTGITWSATHDLGARAAVLALTAGGVWLLRRRSTRVRAVVLTAGVVLWALMGIHAGPGGSWNDEIFWISLRNTLVFTIVSTPLLIGLGLGLALLVNTKGRGRAVYRAVFFLPYVLPISAVTLIWSYLLNPDRGLIAGFLGWFGLEGIPWLSSPALAMPAIIVTSVWWGVGFNMVLFLAGLQDIEPSYYEAASLDGANWWERFRHVTVPGLSHVTILVAVTQFIASFQIFGQVYIMTRGGPGTATIVLIQHIYETGFKNYQLGYAAAVSVFLFVVMAAVSAIQFRVMARTS</sequence>
<dbReference type="Proteomes" id="UP000199220">
    <property type="component" value="Unassembled WGS sequence"/>
</dbReference>
<keyword evidence="2 7" id="KW-0813">Transport</keyword>
<feature type="transmembrane region" description="Helical" evidence="7">
    <location>
        <begin position="98"/>
        <end position="115"/>
    </location>
</feature>
<feature type="transmembrane region" description="Helical" evidence="7">
    <location>
        <begin position="347"/>
        <end position="367"/>
    </location>
</feature>
<keyword evidence="3" id="KW-1003">Cell membrane</keyword>
<dbReference type="PANTHER" id="PTHR30193">
    <property type="entry name" value="ABC TRANSPORTER PERMEASE PROTEIN"/>
    <property type="match status" value="1"/>
</dbReference>
<evidence type="ECO:0000256" key="2">
    <source>
        <dbReference type="ARBA" id="ARBA00022448"/>
    </source>
</evidence>
<dbReference type="STRING" id="648782.SAMN04488554_0649"/>
<feature type="transmembrane region" description="Helical" evidence="7">
    <location>
        <begin position="160"/>
        <end position="181"/>
    </location>
</feature>
<evidence type="ECO:0000256" key="8">
    <source>
        <dbReference type="SAM" id="MobiDB-lite"/>
    </source>
</evidence>
<feature type="domain" description="ABC transmembrane type-1" evidence="9">
    <location>
        <begin position="156"/>
        <end position="368"/>
    </location>
</feature>
<feature type="transmembrane region" description="Helical" evidence="7">
    <location>
        <begin position="36"/>
        <end position="60"/>
    </location>
</feature>
<keyword evidence="5 7" id="KW-1133">Transmembrane helix</keyword>
<name>A0A1H5DDN1_9MICO</name>
<dbReference type="Gene3D" id="1.10.3720.10">
    <property type="entry name" value="MetI-like"/>
    <property type="match status" value="2"/>
</dbReference>
<feature type="transmembrane region" description="Helical" evidence="7">
    <location>
        <begin position="122"/>
        <end position="140"/>
    </location>
</feature>
<feature type="region of interest" description="Disordered" evidence="8">
    <location>
        <begin position="1"/>
        <end position="26"/>
    </location>
</feature>
<evidence type="ECO:0000256" key="4">
    <source>
        <dbReference type="ARBA" id="ARBA00022692"/>
    </source>
</evidence>